<accession>A0A7I7XR10</accession>
<name>A0A7I7XR10_9MYCO</name>
<organism evidence="2 3">
    <name type="scientific">Mycolicibacterium confluentis</name>
    <dbReference type="NCBI Taxonomy" id="28047"/>
    <lineage>
        <taxon>Bacteria</taxon>
        <taxon>Bacillati</taxon>
        <taxon>Actinomycetota</taxon>
        <taxon>Actinomycetes</taxon>
        <taxon>Mycobacteriales</taxon>
        <taxon>Mycobacteriaceae</taxon>
        <taxon>Mycolicibacterium</taxon>
    </lineage>
</organism>
<gene>
    <name evidence="2" type="ORF">MCNF_02640</name>
</gene>
<sequence length="127" mass="13754">MTIRDALLGGWALESFHATDDGGTREPLGRRPRGLILYTADGCMSAQLAPGDGESDIGQYIAYGGRFHVDEAAGTVRHDVVMSTMPELLLSPQVRHARIDGDTLTLSASMTDQTGNTTHSTLIWRRV</sequence>
<feature type="domain" description="Lipocalin-like" evidence="1">
    <location>
        <begin position="9"/>
        <end position="50"/>
    </location>
</feature>
<dbReference type="EMBL" id="AP022612">
    <property type="protein sequence ID" value="BBZ31659.1"/>
    <property type="molecule type" value="Genomic_DNA"/>
</dbReference>
<evidence type="ECO:0000313" key="3">
    <source>
        <dbReference type="Proteomes" id="UP000466931"/>
    </source>
</evidence>
<keyword evidence="3" id="KW-1185">Reference proteome</keyword>
<reference evidence="2" key="1">
    <citation type="journal article" date="2019" name="Emerg. Microbes Infect.">
        <title>Comprehensive subspecies identification of 175 nontuberculous mycobacteria species based on 7547 genomic profiles.</title>
        <authorList>
            <person name="Matsumoto Y."/>
            <person name="Kinjo T."/>
            <person name="Motooka D."/>
            <person name="Nabeya D."/>
            <person name="Jung N."/>
            <person name="Uechi K."/>
            <person name="Horii T."/>
            <person name="Iida T."/>
            <person name="Fujita J."/>
            <person name="Nakamura S."/>
        </authorList>
    </citation>
    <scope>NUCLEOTIDE SEQUENCE [LARGE SCALE GENOMIC DNA]</scope>
    <source>
        <strain evidence="2">JCM 13671</strain>
    </source>
</reference>
<evidence type="ECO:0000259" key="1">
    <source>
        <dbReference type="Pfam" id="PF13924"/>
    </source>
</evidence>
<reference evidence="2" key="2">
    <citation type="submission" date="2020-02" db="EMBL/GenBank/DDBJ databases">
        <authorList>
            <person name="Matsumoto Y."/>
            <person name="Motooka D."/>
            <person name="Nakamura S."/>
        </authorList>
    </citation>
    <scope>NUCLEOTIDE SEQUENCE</scope>
    <source>
        <strain evidence="2">JCM 13671</strain>
    </source>
</reference>
<dbReference type="Proteomes" id="UP000466931">
    <property type="component" value="Chromosome"/>
</dbReference>
<protein>
    <recommendedName>
        <fullName evidence="1">Lipocalin-like domain-containing protein</fullName>
    </recommendedName>
</protein>
<dbReference type="InterPro" id="IPR024311">
    <property type="entry name" value="Lipocalin-like"/>
</dbReference>
<dbReference type="AlphaFoldDB" id="A0A7I7XR10"/>
<dbReference type="Pfam" id="PF13924">
    <property type="entry name" value="Lipocalin_5"/>
    <property type="match status" value="2"/>
</dbReference>
<dbReference type="OrthoDB" id="118834at2"/>
<proteinExistence type="predicted"/>
<feature type="domain" description="Lipocalin-like" evidence="1">
    <location>
        <begin position="57"/>
        <end position="127"/>
    </location>
</feature>
<dbReference type="RefSeq" id="WP_085153420.1">
    <property type="nucleotide sequence ID" value="NZ_AP022612.1"/>
</dbReference>
<evidence type="ECO:0000313" key="2">
    <source>
        <dbReference type="EMBL" id="BBZ31659.1"/>
    </source>
</evidence>